<protein>
    <submittedName>
        <fullName evidence="2">Phage protein</fullName>
    </submittedName>
</protein>
<accession>A0AA48RJ61</accession>
<evidence type="ECO:0000256" key="1">
    <source>
        <dbReference type="SAM" id="Phobius"/>
    </source>
</evidence>
<name>A0AA48RJ61_9BACL</name>
<dbReference type="AlphaFoldDB" id="A0AA48RJ61"/>
<keyword evidence="1" id="KW-0472">Membrane</keyword>
<keyword evidence="3" id="KW-1185">Reference proteome</keyword>
<feature type="transmembrane region" description="Helical" evidence="1">
    <location>
        <begin position="14"/>
        <end position="36"/>
    </location>
</feature>
<proteinExistence type="predicted"/>
<dbReference type="KEGG" id="bayd:BSPP4475_18100"/>
<gene>
    <name evidence="2" type="ORF">BSPP4475_18100</name>
</gene>
<evidence type="ECO:0000313" key="2">
    <source>
        <dbReference type="EMBL" id="CAJ1004229.1"/>
    </source>
</evidence>
<keyword evidence="1" id="KW-0812">Transmembrane</keyword>
<dbReference type="EMBL" id="OY569118">
    <property type="protein sequence ID" value="CAJ1004229.1"/>
    <property type="molecule type" value="Genomic_DNA"/>
</dbReference>
<organism evidence="2 3">
    <name type="scientific">Brevibacillus aydinogluensis</name>
    <dbReference type="NCBI Taxonomy" id="927786"/>
    <lineage>
        <taxon>Bacteria</taxon>
        <taxon>Bacillati</taxon>
        <taxon>Bacillota</taxon>
        <taxon>Bacilli</taxon>
        <taxon>Bacillales</taxon>
        <taxon>Paenibacillaceae</taxon>
        <taxon>Brevibacillus</taxon>
    </lineage>
</organism>
<sequence>MCNMSKSVQNWQRFWKFMVIYFYALIVPATALMAIIRKEFPLDLLILAAVLPFIKRNHLNLVKKKHATN</sequence>
<keyword evidence="1" id="KW-1133">Transmembrane helix</keyword>
<dbReference type="Proteomes" id="UP001189619">
    <property type="component" value="Chromosome"/>
</dbReference>
<reference evidence="2" key="1">
    <citation type="submission" date="2023-07" db="EMBL/GenBank/DDBJ databases">
        <authorList>
            <person name="Ivanov I."/>
            <person name="Teneva D."/>
            <person name="Stoikov I."/>
        </authorList>
    </citation>
    <scope>NUCLEOTIDE SEQUENCE</scope>
    <source>
        <strain evidence="2">4475</strain>
    </source>
</reference>
<evidence type="ECO:0000313" key="3">
    <source>
        <dbReference type="Proteomes" id="UP001189619"/>
    </source>
</evidence>